<evidence type="ECO:0000256" key="7">
    <source>
        <dbReference type="ARBA" id="ARBA00024348"/>
    </source>
</evidence>
<dbReference type="PRINTS" id="PR00171">
    <property type="entry name" value="SUGRTRNSPORT"/>
</dbReference>
<dbReference type="PANTHER" id="PTHR48021">
    <property type="match status" value="1"/>
</dbReference>
<dbReference type="FunFam" id="1.20.1250.20:FF:000055">
    <property type="entry name" value="Facilitated trehalose transporter Tret1-2 homolog"/>
    <property type="match status" value="1"/>
</dbReference>
<dbReference type="GO" id="GO:0005886">
    <property type="term" value="C:plasma membrane"/>
    <property type="evidence" value="ECO:0007669"/>
    <property type="project" value="UniProtKB-SubCell"/>
</dbReference>
<comment type="similarity">
    <text evidence="7">Belongs to the major facilitator superfamily. Sugar transporter (TC 2.A.1.1) family. Trehalose transporter subfamily.</text>
</comment>
<feature type="transmembrane region" description="Helical" evidence="10">
    <location>
        <begin position="581"/>
        <end position="600"/>
    </location>
</feature>
<name>A0AAN9VIM7_9ORTH</name>
<dbReference type="Proteomes" id="UP001378592">
    <property type="component" value="Unassembled WGS sequence"/>
</dbReference>
<dbReference type="PANTHER" id="PTHR48021:SF96">
    <property type="entry name" value="FACILITATED TREHALOSE TRANSPORTER TRET1-1-RELATED"/>
    <property type="match status" value="1"/>
</dbReference>
<dbReference type="Pfam" id="PF00083">
    <property type="entry name" value="Sugar_tr"/>
    <property type="match status" value="1"/>
</dbReference>
<evidence type="ECO:0000256" key="1">
    <source>
        <dbReference type="ARBA" id="ARBA00004651"/>
    </source>
</evidence>
<dbReference type="PROSITE" id="PS50850">
    <property type="entry name" value="MFS"/>
    <property type="match status" value="1"/>
</dbReference>
<feature type="region of interest" description="Disordered" evidence="9">
    <location>
        <begin position="124"/>
        <end position="144"/>
    </location>
</feature>
<comment type="caution">
    <text evidence="12">The sequence shown here is derived from an EMBL/GenBank/DDBJ whole genome shotgun (WGS) entry which is preliminary data.</text>
</comment>
<evidence type="ECO:0000313" key="13">
    <source>
        <dbReference type="Proteomes" id="UP001378592"/>
    </source>
</evidence>
<feature type="transmembrane region" description="Helical" evidence="10">
    <location>
        <begin position="415"/>
        <end position="440"/>
    </location>
</feature>
<dbReference type="CDD" id="cd17358">
    <property type="entry name" value="MFS_GLUT6_8_Class3_like"/>
    <property type="match status" value="1"/>
</dbReference>
<feature type="transmembrane region" description="Helical" evidence="10">
    <location>
        <begin position="332"/>
        <end position="350"/>
    </location>
</feature>
<accession>A0AAN9VIM7</accession>
<dbReference type="SUPFAM" id="SSF103473">
    <property type="entry name" value="MFS general substrate transporter"/>
    <property type="match status" value="1"/>
</dbReference>
<dbReference type="InterPro" id="IPR020846">
    <property type="entry name" value="MFS_dom"/>
</dbReference>
<dbReference type="NCBIfam" id="TIGR00879">
    <property type="entry name" value="SP"/>
    <property type="match status" value="1"/>
</dbReference>
<comment type="subcellular location">
    <subcellularLocation>
        <location evidence="1">Cell membrane</location>
        <topology evidence="1">Multi-pass membrane protein</topology>
    </subcellularLocation>
</comment>
<keyword evidence="6" id="KW-0325">Glycoprotein</keyword>
<dbReference type="Gene3D" id="1.20.1250.20">
    <property type="entry name" value="MFS general substrate transporter like domains"/>
    <property type="match status" value="1"/>
</dbReference>
<organism evidence="12 13">
    <name type="scientific">Gryllus longicercus</name>
    <dbReference type="NCBI Taxonomy" id="2509291"/>
    <lineage>
        <taxon>Eukaryota</taxon>
        <taxon>Metazoa</taxon>
        <taxon>Ecdysozoa</taxon>
        <taxon>Arthropoda</taxon>
        <taxon>Hexapoda</taxon>
        <taxon>Insecta</taxon>
        <taxon>Pterygota</taxon>
        <taxon>Neoptera</taxon>
        <taxon>Polyneoptera</taxon>
        <taxon>Orthoptera</taxon>
        <taxon>Ensifera</taxon>
        <taxon>Gryllidea</taxon>
        <taxon>Grylloidea</taxon>
        <taxon>Gryllidae</taxon>
        <taxon>Gryllinae</taxon>
        <taxon>Gryllus</taxon>
    </lineage>
</organism>
<dbReference type="EMBL" id="JAZDUA010000289">
    <property type="protein sequence ID" value="KAK7862052.1"/>
    <property type="molecule type" value="Genomic_DNA"/>
</dbReference>
<keyword evidence="5 10" id="KW-0472">Membrane</keyword>
<evidence type="ECO:0000313" key="12">
    <source>
        <dbReference type="EMBL" id="KAK7862052.1"/>
    </source>
</evidence>
<feature type="transmembrane region" description="Helical" evidence="10">
    <location>
        <begin position="272"/>
        <end position="292"/>
    </location>
</feature>
<feature type="transmembrane region" description="Helical" evidence="10">
    <location>
        <begin position="452"/>
        <end position="472"/>
    </location>
</feature>
<dbReference type="InterPro" id="IPR044775">
    <property type="entry name" value="MFS_ERD6/Tret1-like"/>
</dbReference>
<keyword evidence="13" id="KW-1185">Reference proteome</keyword>
<keyword evidence="4 10" id="KW-1133">Transmembrane helix</keyword>
<reference evidence="12 13" key="1">
    <citation type="submission" date="2024-03" db="EMBL/GenBank/DDBJ databases">
        <title>The genome assembly and annotation of the cricket Gryllus longicercus Weissman &amp; Gray.</title>
        <authorList>
            <person name="Szrajer S."/>
            <person name="Gray D."/>
            <person name="Ylla G."/>
        </authorList>
    </citation>
    <scope>NUCLEOTIDE SEQUENCE [LARGE SCALE GENOMIC DNA]</scope>
    <source>
        <strain evidence="12">DAG 2021-001</strain>
        <tissue evidence="12">Whole body minus gut</tissue>
    </source>
</reference>
<dbReference type="AlphaFoldDB" id="A0AAN9VIM7"/>
<dbReference type="InterPro" id="IPR050549">
    <property type="entry name" value="MFS_Trehalose_Transporter"/>
</dbReference>
<feature type="compositionally biased region" description="Basic and acidic residues" evidence="9">
    <location>
        <begin position="135"/>
        <end position="144"/>
    </location>
</feature>
<feature type="transmembrane region" description="Helical" evidence="10">
    <location>
        <begin position="217"/>
        <end position="239"/>
    </location>
</feature>
<evidence type="ECO:0000256" key="5">
    <source>
        <dbReference type="ARBA" id="ARBA00023136"/>
    </source>
</evidence>
<keyword evidence="3 10" id="KW-0812">Transmembrane</keyword>
<evidence type="ECO:0000256" key="2">
    <source>
        <dbReference type="ARBA" id="ARBA00022475"/>
    </source>
</evidence>
<gene>
    <name evidence="12" type="ORF">R5R35_011476</name>
</gene>
<feature type="transmembrane region" description="Helical" evidence="10">
    <location>
        <begin position="550"/>
        <end position="569"/>
    </location>
</feature>
<dbReference type="InterPro" id="IPR005828">
    <property type="entry name" value="MFS_sugar_transport-like"/>
</dbReference>
<keyword evidence="2" id="KW-1003">Cell membrane</keyword>
<feature type="transmembrane region" description="Helical" evidence="10">
    <location>
        <begin position="479"/>
        <end position="501"/>
    </location>
</feature>
<feature type="transmembrane region" description="Helical" evidence="10">
    <location>
        <begin position="246"/>
        <end position="266"/>
    </location>
</feature>
<evidence type="ECO:0000256" key="10">
    <source>
        <dbReference type="SAM" id="Phobius"/>
    </source>
</evidence>
<dbReference type="PROSITE" id="PS00217">
    <property type="entry name" value="SUGAR_TRANSPORT_2"/>
    <property type="match status" value="1"/>
</dbReference>
<dbReference type="GO" id="GO:0051119">
    <property type="term" value="F:sugar transmembrane transporter activity"/>
    <property type="evidence" value="ECO:0007669"/>
    <property type="project" value="InterPro"/>
</dbReference>
<dbReference type="InterPro" id="IPR036259">
    <property type="entry name" value="MFS_trans_sf"/>
</dbReference>
<evidence type="ECO:0000256" key="4">
    <source>
        <dbReference type="ARBA" id="ARBA00022989"/>
    </source>
</evidence>
<evidence type="ECO:0000256" key="8">
    <source>
        <dbReference type="RuleBase" id="RU003346"/>
    </source>
</evidence>
<evidence type="ECO:0000259" key="11">
    <source>
        <dbReference type="PROSITE" id="PS50850"/>
    </source>
</evidence>
<dbReference type="InterPro" id="IPR005829">
    <property type="entry name" value="Sugar_transporter_CS"/>
</dbReference>
<feature type="transmembrane region" description="Helical" evidence="10">
    <location>
        <begin position="176"/>
        <end position="197"/>
    </location>
</feature>
<keyword evidence="8" id="KW-0813">Transport</keyword>
<evidence type="ECO:0000256" key="3">
    <source>
        <dbReference type="ARBA" id="ARBA00022692"/>
    </source>
</evidence>
<proteinExistence type="inferred from homology"/>
<dbReference type="PROSITE" id="PS00216">
    <property type="entry name" value="SUGAR_TRANSPORT_1"/>
    <property type="match status" value="1"/>
</dbReference>
<sequence>MQSGRRVQPRILQPFSSRCLGASEDSLLAQLSSRVSVVPGAAQEKLRKYAPGEAMSPEAQLQANVLLASPQPHELLASGEKPAAAGPDLSAFDDVTPIKPAPCKAPQADGRRPLRGIAFQKALSSLRGKKSRSSPKSDADKPDDTMVKMLMRADTHIDLEITGVPDNRPSFSWSQVFASVSVSIGSMIVGFSSAYTSPGLVSMMQANSTLLVTTQQASWIGSLMPLSALFGGMAGGLFIEWIGRRATILATAIPFIVSWLLIGMAVTVPMVYAGRVVAGFCVGVTSLCLPVYMGETIQPEVRGMLGLISTTLGNIGILVCFLAGKYLNWSNLALFGAMIPVPFLLCTLFIPETPRWYISKEKHEEASKSLKWLRGGQHVDVSEELSEIEKNHRDALKNAPVSFGELFNKGNLKPIFISIGLMFFQQLSGINAVIFYTVNIFQGAGSTIDENLSTIVVGIVNLGSTFLATVLIDRLGRRVLLGTSAVAMSVSLAALGTFFYLRSIKVDVSDYGWLPLLSFVVFVIGFSLGFGPIPWLMLGEIFPAKIRGPAASLATAFNWACTFVVTKTFTDLEEALGGYGAFWMFGVVCFTSLFFVIFCVPETQGRSLEAIEKNFKGKVRRMSSITNIKPMPMAV</sequence>
<feature type="transmembrane region" description="Helical" evidence="10">
    <location>
        <begin position="513"/>
        <end position="538"/>
    </location>
</feature>
<evidence type="ECO:0000256" key="9">
    <source>
        <dbReference type="SAM" id="MobiDB-lite"/>
    </source>
</evidence>
<protein>
    <recommendedName>
        <fullName evidence="11">Major facilitator superfamily (MFS) profile domain-containing protein</fullName>
    </recommendedName>
</protein>
<dbReference type="InterPro" id="IPR003663">
    <property type="entry name" value="Sugar/inositol_transpt"/>
</dbReference>
<feature type="domain" description="Major facilitator superfamily (MFS) profile" evidence="11">
    <location>
        <begin position="178"/>
        <end position="604"/>
    </location>
</feature>
<evidence type="ECO:0000256" key="6">
    <source>
        <dbReference type="ARBA" id="ARBA00023180"/>
    </source>
</evidence>
<feature type="transmembrane region" description="Helical" evidence="10">
    <location>
        <begin position="304"/>
        <end position="326"/>
    </location>
</feature>